<feature type="compositionally biased region" description="Low complexity" evidence="1">
    <location>
        <begin position="129"/>
        <end position="138"/>
    </location>
</feature>
<dbReference type="Proteomes" id="UP001255601">
    <property type="component" value="Unassembled WGS sequence"/>
</dbReference>
<comment type="caution">
    <text evidence="2">The sequence shown here is derived from an EMBL/GenBank/DDBJ whole genome shotgun (WGS) entry which is preliminary data.</text>
</comment>
<organism evidence="2 3">
    <name type="scientific">Agrobacterium larrymoorei</name>
    <dbReference type="NCBI Taxonomy" id="160699"/>
    <lineage>
        <taxon>Bacteria</taxon>
        <taxon>Pseudomonadati</taxon>
        <taxon>Pseudomonadota</taxon>
        <taxon>Alphaproteobacteria</taxon>
        <taxon>Hyphomicrobiales</taxon>
        <taxon>Rhizobiaceae</taxon>
        <taxon>Rhizobium/Agrobacterium group</taxon>
        <taxon>Agrobacterium</taxon>
    </lineage>
</organism>
<gene>
    <name evidence="2" type="ORF">QE369_002319</name>
</gene>
<evidence type="ECO:0000313" key="2">
    <source>
        <dbReference type="EMBL" id="MDR6102122.1"/>
    </source>
</evidence>
<dbReference type="Pfam" id="PF10691">
    <property type="entry name" value="DUF2497"/>
    <property type="match status" value="1"/>
</dbReference>
<evidence type="ECO:0000256" key="1">
    <source>
        <dbReference type="SAM" id="MobiDB-lite"/>
    </source>
</evidence>
<name>A0AAJ2BCA4_9HYPH</name>
<sequence length="314" mass="33677">MAQPSVAREPSMEEILASIRRIIESNEPAPSNGFPGQPAPEFELGDVELDVDFAEDISAEIPSPPAHVPPAANQGYGARQFNDFAPVAEREEPAAEKSMSLADVAARVRAAADRNAALGPQGGLGQGQGATPATAAAPVPTRPSFEAERPQPVQSARPTDVRPLMAAVAPAPQPVREMPTFNPPPQVSAPAPAPQPVPVWETMELRGAVEEQEKPVSRAVDLRQEPVAEPVVQKNEPKLDLPVNLVSAEAGAQIARSFGALADVFDGVRNPTIETVAQDMLRPMLQEWLEDNLPTIVERMVREEIERVARGPRR</sequence>
<feature type="compositionally biased region" description="Pro residues" evidence="1">
    <location>
        <begin position="181"/>
        <end position="194"/>
    </location>
</feature>
<dbReference type="RefSeq" id="WP_309770941.1">
    <property type="nucleotide sequence ID" value="NZ_JAVIZC010000003.1"/>
</dbReference>
<feature type="region of interest" description="Disordered" evidence="1">
    <location>
        <begin position="117"/>
        <end position="194"/>
    </location>
</feature>
<dbReference type="EMBL" id="JAVIZC010000003">
    <property type="protein sequence ID" value="MDR6102122.1"/>
    <property type="molecule type" value="Genomic_DNA"/>
</dbReference>
<protein>
    <submittedName>
        <fullName evidence="2">Cell pole-organizing protein PopZ</fullName>
    </submittedName>
</protein>
<dbReference type="AlphaFoldDB" id="A0AAJ2BCA4"/>
<evidence type="ECO:0000313" key="3">
    <source>
        <dbReference type="Proteomes" id="UP001255601"/>
    </source>
</evidence>
<reference evidence="2" key="1">
    <citation type="submission" date="2023-08" db="EMBL/GenBank/DDBJ databases">
        <title>Functional and genomic diversity of the sorghum phyllosphere microbiome.</title>
        <authorList>
            <person name="Shade A."/>
        </authorList>
    </citation>
    <scope>NUCLEOTIDE SEQUENCE</scope>
    <source>
        <strain evidence="2">SORGH_AS_0974</strain>
    </source>
</reference>
<accession>A0AAJ2BCA4</accession>
<dbReference type="InterPro" id="IPR019632">
    <property type="entry name" value="DUF2497"/>
</dbReference>
<proteinExistence type="predicted"/>